<dbReference type="Proteomes" id="UP000474758">
    <property type="component" value="Unassembled WGS sequence"/>
</dbReference>
<dbReference type="EC" id="1.13.12.3" evidence="3"/>
<gene>
    <name evidence="8" type="ORF">G5V65_17270</name>
</gene>
<dbReference type="PANTHER" id="PTHR10742">
    <property type="entry name" value="FLAVIN MONOAMINE OXIDASE"/>
    <property type="match status" value="1"/>
</dbReference>
<feature type="domain" description="Amine oxidase" evidence="7">
    <location>
        <begin position="11"/>
        <end position="411"/>
    </location>
</feature>
<dbReference type="Pfam" id="PF01593">
    <property type="entry name" value="Amino_oxidase"/>
    <property type="match status" value="1"/>
</dbReference>
<name>A0A6M1U138_9RHOB</name>
<dbReference type="AlphaFoldDB" id="A0A6M1U138"/>
<evidence type="ECO:0000259" key="7">
    <source>
        <dbReference type="Pfam" id="PF01593"/>
    </source>
</evidence>
<dbReference type="SUPFAM" id="SSF51905">
    <property type="entry name" value="FAD/NAD(P)-binding domain"/>
    <property type="match status" value="1"/>
</dbReference>
<comment type="pathway">
    <text evidence="1">Plant hormone metabolism; auxin biosynthesis.</text>
</comment>
<organism evidence="8 9">
    <name type="scientific">Paragemmobacter kunshanensis</name>
    <dbReference type="NCBI Taxonomy" id="2583234"/>
    <lineage>
        <taxon>Bacteria</taxon>
        <taxon>Pseudomonadati</taxon>
        <taxon>Pseudomonadota</taxon>
        <taxon>Alphaproteobacteria</taxon>
        <taxon>Rhodobacterales</taxon>
        <taxon>Paracoccaceae</taxon>
        <taxon>Paragemmobacter</taxon>
    </lineage>
</organism>
<accession>A0A6M1U138</accession>
<evidence type="ECO:0000256" key="2">
    <source>
        <dbReference type="ARBA" id="ARBA00005833"/>
    </source>
</evidence>
<dbReference type="GO" id="GO:0009851">
    <property type="term" value="P:auxin biosynthetic process"/>
    <property type="evidence" value="ECO:0007669"/>
    <property type="project" value="UniProtKB-KW"/>
</dbReference>
<evidence type="ECO:0000256" key="4">
    <source>
        <dbReference type="ARBA" id="ARBA00017871"/>
    </source>
</evidence>
<reference evidence="8 9" key="1">
    <citation type="submission" date="2020-02" db="EMBL/GenBank/DDBJ databases">
        <title>Rhodobacter translucens sp. nov., a novel bacterium isolated from activated sludge.</title>
        <authorList>
            <person name="Liu J."/>
        </authorList>
    </citation>
    <scope>NUCLEOTIDE SEQUENCE [LARGE SCALE GENOMIC DNA]</scope>
    <source>
        <strain evidence="8 9">HX-7-19</strain>
    </source>
</reference>
<evidence type="ECO:0000256" key="6">
    <source>
        <dbReference type="ARBA" id="ARBA00047321"/>
    </source>
</evidence>
<dbReference type="InterPro" id="IPR036188">
    <property type="entry name" value="FAD/NAD-bd_sf"/>
</dbReference>
<keyword evidence="9" id="KW-1185">Reference proteome</keyword>
<evidence type="ECO:0000313" key="8">
    <source>
        <dbReference type="EMBL" id="NGQ92646.1"/>
    </source>
</evidence>
<dbReference type="InterPro" id="IPR050281">
    <property type="entry name" value="Flavin_monoamine_oxidase"/>
</dbReference>
<comment type="catalytic activity">
    <reaction evidence="6">
        <text>L-tryptophan + O2 = indole-3-acetamide + CO2 + H2O</text>
        <dbReference type="Rhea" id="RHEA:16165"/>
        <dbReference type="ChEBI" id="CHEBI:15377"/>
        <dbReference type="ChEBI" id="CHEBI:15379"/>
        <dbReference type="ChEBI" id="CHEBI:16031"/>
        <dbReference type="ChEBI" id="CHEBI:16526"/>
        <dbReference type="ChEBI" id="CHEBI:57912"/>
        <dbReference type="EC" id="1.13.12.3"/>
    </reaction>
</comment>
<dbReference type="EMBL" id="JAALFE010000020">
    <property type="protein sequence ID" value="NGQ92646.1"/>
    <property type="molecule type" value="Genomic_DNA"/>
</dbReference>
<dbReference type="RefSeq" id="WP_165052525.1">
    <property type="nucleotide sequence ID" value="NZ_JAALFE010000020.1"/>
</dbReference>
<proteinExistence type="inferred from homology"/>
<dbReference type="InterPro" id="IPR002937">
    <property type="entry name" value="Amino_oxidase"/>
</dbReference>
<evidence type="ECO:0000256" key="1">
    <source>
        <dbReference type="ARBA" id="ARBA00004814"/>
    </source>
</evidence>
<dbReference type="Gene3D" id="3.50.50.60">
    <property type="entry name" value="FAD/NAD(P)-binding domain"/>
    <property type="match status" value="1"/>
</dbReference>
<evidence type="ECO:0000256" key="5">
    <source>
        <dbReference type="ARBA" id="ARBA00023070"/>
    </source>
</evidence>
<dbReference type="PANTHER" id="PTHR10742:SF410">
    <property type="entry name" value="LYSINE-SPECIFIC HISTONE DEMETHYLASE 2"/>
    <property type="match status" value="1"/>
</dbReference>
<comment type="similarity">
    <text evidence="2">Belongs to the tryptophan 2-monooxygenase family.</text>
</comment>
<dbReference type="GO" id="GO:0050361">
    <property type="term" value="F:tryptophan 2-monooxygenase activity"/>
    <property type="evidence" value="ECO:0007669"/>
    <property type="project" value="UniProtKB-EC"/>
</dbReference>
<sequence length="424" mass="44634">MTDVLIIGAGLAGTAAALWLGDHGHDTTLVEARPRIGGRALSRPWGAGDPVEFGGGWLRADHARMIALAARLGVPLIPRAPAITGQRWFQDGKPLPAPSPDMATHEGGMARLRVDAALMARGGEEATQLSTLTAAAYLDDRRMPPSVRREFLAWWAISGSGDPARIGVTELLTPKLAGGLQVKLDELALTVQGGASRLVEAAARESRAALLTGDPVERLEDCPDGVQAILASGRVLSARAALVTAPLNTLSQIRFTPPLAPPQAALRAAGHQGQAIKLLIRARGVPPGLLATGETAGLRWLYADHLCPDGSTLIVAFGLFAETGEPSEAAIRSALAAAFPEARFEGFDWHDWVNDPFARGTWVSPALATLPLYDPAHWTAHPRIAFAGSDHASAEQGWFEGALLSAEAAVASLHRHLTQGFPAP</sequence>
<protein>
    <recommendedName>
        <fullName evidence="4">Tryptophan 2-monooxygenase</fullName>
        <ecNumber evidence="3">1.13.12.3</ecNumber>
    </recommendedName>
</protein>
<keyword evidence="5" id="KW-0073">Auxin biosynthesis</keyword>
<comment type="caution">
    <text evidence="8">The sequence shown here is derived from an EMBL/GenBank/DDBJ whole genome shotgun (WGS) entry which is preliminary data.</text>
</comment>
<evidence type="ECO:0000256" key="3">
    <source>
        <dbReference type="ARBA" id="ARBA00012535"/>
    </source>
</evidence>
<evidence type="ECO:0000313" key="9">
    <source>
        <dbReference type="Proteomes" id="UP000474758"/>
    </source>
</evidence>